<reference evidence="14" key="1">
    <citation type="submission" date="2021-03" db="EMBL/GenBank/DDBJ databases">
        <title>Taxonomic study of Clostridium polyendosporum from meadow-gley soil under rice.</title>
        <authorList>
            <person name="Kobayashi H."/>
            <person name="Tanizawa Y."/>
            <person name="Yagura M."/>
        </authorList>
    </citation>
    <scope>NUCLEOTIDE SEQUENCE</scope>
    <source>
        <strain evidence="14">JCM 30710</strain>
    </source>
</reference>
<dbReference type="GO" id="GO:0005576">
    <property type="term" value="C:extracellular region"/>
    <property type="evidence" value="ECO:0007669"/>
    <property type="project" value="UniProtKB-SubCell"/>
</dbReference>
<keyword evidence="7 9" id="KW-0482">Metalloprotease</keyword>
<sequence>MKIKLSSKLFNLLINFIKKNKDCSQELSEKDKVILKLQKLSGGDLKIDFHENNGLQVFICGRLSDMKEINESSVLDYLEENKAIFGLSESINNFVVINMEKDQLGYTKFTVNQLINGSIVSGKELVLHFDENGIIKSIVGSVVNGIRSVTYLEDSNITEQDAIEIAKSQFNYVSLRFKPRVDKQVVIMNNMAHEVYKVNIQYSEPEIANWDILIEVSSGMVLDTISNIRYDGPATGSGIAVDGSIKTLNLYLSLNSYQMIDTSKPMSGSIKTYTAENQSIEPGIIVENSTNSFITEKFKAPVSAHYYTGVVYDFYKDLFNRDSIDNKGMNIISTTHYGNAYNNAFWDGNQMVYGDGDGREFTYLSGGLDIIGHELTHGVTDYTANLNYKDQSGALNESISDVFGILVKTYYKYDVRSGGDWAFDATDWVIGEEVYTPNISGDALRSLANPKLYDQPDHMSGYVNTNSDNGGVHINSGIPNKAAYLILQSIGCSKTAMIYYRALTNYLTSNSDFIAARNALIQSASDLYGSSSEEVNVVSNAFDSVGIIAISDAYEPNNMISQAYLITSGNIYSSYISSSNDIDYYKFFANNENKISIKLTNLPKDYDLYLYDSNGTLLAKSKKIFTFSESIRYVAKYTGIYYILVKGYNGVYSTSKKYNLKVTFQ</sequence>
<feature type="domain" description="FTP" evidence="13">
    <location>
        <begin position="93"/>
        <end position="142"/>
    </location>
</feature>
<feature type="domain" description="Peptidase M4 C-terminal" evidence="11">
    <location>
        <begin position="384"/>
        <end position="547"/>
    </location>
</feature>
<dbReference type="GO" id="GO:0006508">
    <property type="term" value="P:proteolysis"/>
    <property type="evidence" value="ECO:0007669"/>
    <property type="project" value="UniProtKB-KW"/>
</dbReference>
<dbReference type="GO" id="GO:0046872">
    <property type="term" value="F:metal ion binding"/>
    <property type="evidence" value="ECO:0007669"/>
    <property type="project" value="UniProtKB-UniRule"/>
</dbReference>
<dbReference type="RefSeq" id="WP_212904882.1">
    <property type="nucleotide sequence ID" value="NZ_BOPZ01000030.1"/>
</dbReference>
<keyword evidence="2 9" id="KW-0645">Protease</keyword>
<gene>
    <name evidence="14" type="primary">nrpE</name>
    <name evidence="14" type="ORF">CPJCM30710_28700</name>
</gene>
<keyword evidence="5 9" id="KW-0378">Hydrolase</keyword>
<keyword evidence="3" id="KW-0479">Metal-binding</keyword>
<evidence type="ECO:0000256" key="8">
    <source>
        <dbReference type="PIRSR" id="PIRSR623612-1"/>
    </source>
</evidence>
<evidence type="ECO:0000256" key="7">
    <source>
        <dbReference type="ARBA" id="ARBA00023049"/>
    </source>
</evidence>
<comment type="similarity">
    <text evidence="1 9">Belongs to the peptidase M4 family.</text>
</comment>
<dbReference type="PANTHER" id="PTHR33794">
    <property type="entry name" value="BACILLOLYSIN"/>
    <property type="match status" value="1"/>
</dbReference>
<dbReference type="CDD" id="cd09597">
    <property type="entry name" value="M4_TLP"/>
    <property type="match status" value="1"/>
</dbReference>
<feature type="active site" evidence="8">
    <location>
        <position position="374"/>
    </location>
</feature>
<evidence type="ECO:0000256" key="3">
    <source>
        <dbReference type="ARBA" id="ARBA00022723"/>
    </source>
</evidence>
<evidence type="ECO:0000256" key="5">
    <source>
        <dbReference type="ARBA" id="ARBA00022801"/>
    </source>
</evidence>
<keyword evidence="6 9" id="KW-0862">Zinc</keyword>
<dbReference type="SUPFAM" id="SSF89260">
    <property type="entry name" value="Collagen-binding domain"/>
    <property type="match status" value="1"/>
</dbReference>
<dbReference type="Pfam" id="PF07504">
    <property type="entry name" value="FTP"/>
    <property type="match status" value="1"/>
</dbReference>
<dbReference type="PANTHER" id="PTHR33794:SF1">
    <property type="entry name" value="BACILLOLYSIN"/>
    <property type="match status" value="1"/>
</dbReference>
<evidence type="ECO:0000259" key="12">
    <source>
        <dbReference type="Pfam" id="PF04151"/>
    </source>
</evidence>
<dbReference type="PRINTS" id="PR00730">
    <property type="entry name" value="THERMOLYSIN"/>
</dbReference>
<dbReference type="Gene3D" id="3.10.170.10">
    <property type="match status" value="1"/>
</dbReference>
<dbReference type="Pfam" id="PF01447">
    <property type="entry name" value="Peptidase_M4"/>
    <property type="match status" value="1"/>
</dbReference>
<dbReference type="InterPro" id="IPR011096">
    <property type="entry name" value="FTP_domain"/>
</dbReference>
<keyword evidence="15" id="KW-1185">Reference proteome</keyword>
<feature type="active site" description="Proton donor" evidence="8">
    <location>
        <position position="473"/>
    </location>
</feature>
<comment type="function">
    <text evidence="9">Extracellular zinc metalloprotease.</text>
</comment>
<dbReference type="InterPro" id="IPR027268">
    <property type="entry name" value="Peptidase_M4/M1_CTD_sf"/>
</dbReference>
<dbReference type="SUPFAM" id="SSF55486">
    <property type="entry name" value="Metalloproteases ('zincins'), catalytic domain"/>
    <property type="match status" value="1"/>
</dbReference>
<dbReference type="Gene3D" id="2.60.120.380">
    <property type="match status" value="1"/>
</dbReference>
<evidence type="ECO:0000256" key="9">
    <source>
        <dbReference type="RuleBase" id="RU366073"/>
    </source>
</evidence>
<comment type="cofactor">
    <cofactor evidence="9">
        <name>Zn(2+)</name>
        <dbReference type="ChEBI" id="CHEBI:29105"/>
    </cofactor>
</comment>
<evidence type="ECO:0000256" key="2">
    <source>
        <dbReference type="ARBA" id="ARBA00022670"/>
    </source>
</evidence>
<evidence type="ECO:0000256" key="4">
    <source>
        <dbReference type="ARBA" id="ARBA00022729"/>
    </source>
</evidence>
<dbReference type="Proteomes" id="UP000679179">
    <property type="component" value="Unassembled WGS sequence"/>
</dbReference>
<evidence type="ECO:0000256" key="1">
    <source>
        <dbReference type="ARBA" id="ARBA00009388"/>
    </source>
</evidence>
<feature type="domain" description="Peptidase C-terminal archaeal/bacterial" evidence="12">
    <location>
        <begin position="581"/>
        <end position="646"/>
    </location>
</feature>
<evidence type="ECO:0000259" key="11">
    <source>
        <dbReference type="Pfam" id="PF02868"/>
    </source>
</evidence>
<organism evidence="14 15">
    <name type="scientific">Clostridium polyendosporum</name>
    <dbReference type="NCBI Taxonomy" id="69208"/>
    <lineage>
        <taxon>Bacteria</taxon>
        <taxon>Bacillati</taxon>
        <taxon>Bacillota</taxon>
        <taxon>Clostridia</taxon>
        <taxon>Eubacteriales</taxon>
        <taxon>Clostridiaceae</taxon>
        <taxon>Clostridium</taxon>
    </lineage>
</organism>
<evidence type="ECO:0000313" key="15">
    <source>
        <dbReference type="Proteomes" id="UP000679179"/>
    </source>
</evidence>
<feature type="domain" description="Peptidase M4" evidence="10">
    <location>
        <begin position="235"/>
        <end position="381"/>
    </location>
</feature>
<dbReference type="Pfam" id="PF02868">
    <property type="entry name" value="Peptidase_M4_C"/>
    <property type="match status" value="1"/>
</dbReference>
<dbReference type="InterPro" id="IPR013856">
    <property type="entry name" value="Peptidase_M4_domain"/>
</dbReference>
<dbReference type="InterPro" id="IPR023612">
    <property type="entry name" value="Peptidase_M4"/>
</dbReference>
<dbReference type="Gene3D" id="3.10.450.490">
    <property type="match status" value="1"/>
</dbReference>
<dbReference type="Pfam" id="PF04151">
    <property type="entry name" value="PPC"/>
    <property type="match status" value="1"/>
</dbReference>
<protein>
    <recommendedName>
        <fullName evidence="9">Neutral metalloproteinase</fullName>
        <ecNumber evidence="9">3.4.24.-</ecNumber>
    </recommendedName>
</protein>
<keyword evidence="9" id="KW-0964">Secreted</keyword>
<dbReference type="GO" id="GO:0004222">
    <property type="term" value="F:metalloendopeptidase activity"/>
    <property type="evidence" value="ECO:0007669"/>
    <property type="project" value="UniProtKB-UniRule"/>
</dbReference>
<dbReference type="EC" id="3.4.24.-" evidence="9"/>
<dbReference type="InterPro" id="IPR007280">
    <property type="entry name" value="Peptidase_C_arc/bac"/>
</dbReference>
<dbReference type="AlphaFoldDB" id="A0A919S1N1"/>
<proteinExistence type="inferred from homology"/>
<accession>A0A919S1N1</accession>
<comment type="subcellular location">
    <subcellularLocation>
        <location evidence="9">Secreted</location>
    </subcellularLocation>
</comment>
<comment type="caution">
    <text evidence="14">The sequence shown here is derived from an EMBL/GenBank/DDBJ whole genome shotgun (WGS) entry which is preliminary data.</text>
</comment>
<evidence type="ECO:0000256" key="6">
    <source>
        <dbReference type="ARBA" id="ARBA00022833"/>
    </source>
</evidence>
<keyword evidence="4" id="KW-0732">Signal</keyword>
<evidence type="ECO:0000259" key="13">
    <source>
        <dbReference type="Pfam" id="PF07504"/>
    </source>
</evidence>
<evidence type="ECO:0000313" key="14">
    <source>
        <dbReference type="EMBL" id="GIM30204.1"/>
    </source>
</evidence>
<name>A0A919S1N1_9CLOT</name>
<dbReference type="InterPro" id="IPR001570">
    <property type="entry name" value="Peptidase_M4_C_domain"/>
</dbReference>
<evidence type="ECO:0000259" key="10">
    <source>
        <dbReference type="Pfam" id="PF01447"/>
    </source>
</evidence>
<dbReference type="InterPro" id="IPR050728">
    <property type="entry name" value="Zinc_Metalloprotease_M4"/>
</dbReference>
<dbReference type="EMBL" id="BOPZ01000030">
    <property type="protein sequence ID" value="GIM30204.1"/>
    <property type="molecule type" value="Genomic_DNA"/>
</dbReference>
<dbReference type="Gene3D" id="1.10.390.10">
    <property type="entry name" value="Neutral Protease Domain 2"/>
    <property type="match status" value="1"/>
</dbReference>